<feature type="binding site" evidence="18">
    <location>
        <position position="187"/>
    </location>
    <ligand>
        <name>Zn(2+)</name>
        <dbReference type="ChEBI" id="CHEBI:29105"/>
    </ligand>
</feature>
<organism evidence="21 22">
    <name type="scientific">Asticcacaulis currens</name>
    <dbReference type="NCBI Taxonomy" id="2984210"/>
    <lineage>
        <taxon>Bacteria</taxon>
        <taxon>Pseudomonadati</taxon>
        <taxon>Pseudomonadota</taxon>
        <taxon>Alphaproteobacteria</taxon>
        <taxon>Caulobacterales</taxon>
        <taxon>Caulobacteraceae</taxon>
        <taxon>Asticcacaulis</taxon>
    </lineage>
</organism>
<dbReference type="Pfam" id="PF24621">
    <property type="entry name" value="DHQS_C"/>
    <property type="match status" value="1"/>
</dbReference>
<feature type="binding site" evidence="18">
    <location>
        <begin position="132"/>
        <end position="133"/>
    </location>
    <ligand>
        <name>NAD(+)</name>
        <dbReference type="ChEBI" id="CHEBI:57540"/>
    </ligand>
</feature>
<dbReference type="InterPro" id="IPR030960">
    <property type="entry name" value="DHQS/DOIS_N"/>
</dbReference>
<keyword evidence="17 18" id="KW-0170">Cobalt</keyword>
<dbReference type="EMBL" id="JAQQKW010000007">
    <property type="protein sequence ID" value="MDC7695084.1"/>
    <property type="molecule type" value="Genomic_DNA"/>
</dbReference>
<dbReference type="SUPFAM" id="SSF56796">
    <property type="entry name" value="Dehydroquinate synthase-like"/>
    <property type="match status" value="1"/>
</dbReference>
<dbReference type="GO" id="GO:0003856">
    <property type="term" value="F:3-dehydroquinate synthase activity"/>
    <property type="evidence" value="ECO:0007669"/>
    <property type="project" value="UniProtKB-EC"/>
</dbReference>
<dbReference type="GO" id="GO:0008483">
    <property type="term" value="F:transaminase activity"/>
    <property type="evidence" value="ECO:0007669"/>
    <property type="project" value="UniProtKB-KW"/>
</dbReference>
<comment type="similarity">
    <text evidence="6 18">Belongs to the sugar phosphate cyclases superfamily. Dehydroquinate synthase family.</text>
</comment>
<feature type="domain" description="3-dehydroquinate synthase N-terminal" evidence="19">
    <location>
        <begin position="70"/>
        <end position="182"/>
    </location>
</feature>
<evidence type="ECO:0000256" key="4">
    <source>
        <dbReference type="ARBA" id="ARBA00004496"/>
    </source>
</evidence>
<evidence type="ECO:0000256" key="3">
    <source>
        <dbReference type="ARBA" id="ARBA00003485"/>
    </source>
</evidence>
<dbReference type="InterPro" id="IPR030963">
    <property type="entry name" value="DHQ_synth_fam"/>
</dbReference>
<evidence type="ECO:0000256" key="10">
    <source>
        <dbReference type="ARBA" id="ARBA00022605"/>
    </source>
</evidence>
<evidence type="ECO:0000256" key="8">
    <source>
        <dbReference type="ARBA" id="ARBA00017684"/>
    </source>
</evidence>
<feature type="domain" description="3-dehydroquinate synthase C-terminal" evidence="20">
    <location>
        <begin position="184"/>
        <end position="333"/>
    </location>
</feature>
<keyword evidence="22" id="KW-1185">Reference proteome</keyword>
<evidence type="ECO:0000259" key="20">
    <source>
        <dbReference type="Pfam" id="PF24621"/>
    </source>
</evidence>
<keyword evidence="11 18" id="KW-0479">Metal-binding</keyword>
<evidence type="ECO:0000256" key="16">
    <source>
        <dbReference type="ARBA" id="ARBA00023239"/>
    </source>
</evidence>
<comment type="function">
    <text evidence="3 18">Catalyzes the conversion of 3-deoxy-D-arabino-heptulosonate 7-phosphate (DAHP) to dehydroquinate (DHQ).</text>
</comment>
<comment type="pathway">
    <text evidence="5 18">Metabolic intermediate biosynthesis; chorismate biosynthesis; chorismate from D-erythrose 4-phosphate and phosphoenolpyruvate: step 2/7.</text>
</comment>
<proteinExistence type="inferred from homology"/>
<evidence type="ECO:0000256" key="5">
    <source>
        <dbReference type="ARBA" id="ARBA00004661"/>
    </source>
</evidence>
<feature type="binding site" evidence="18">
    <location>
        <position position="268"/>
    </location>
    <ligand>
        <name>Zn(2+)</name>
        <dbReference type="ChEBI" id="CHEBI:29105"/>
    </ligand>
</feature>
<accession>A0ABT5IFX0</accession>
<keyword evidence="12 18" id="KW-0547">Nucleotide-binding</keyword>
<name>A0ABT5IFX0_9CAUL</name>
<comment type="cofactor">
    <cofactor evidence="2 18">
        <name>NAD(+)</name>
        <dbReference type="ChEBI" id="CHEBI:57540"/>
    </cofactor>
</comment>
<evidence type="ECO:0000256" key="9">
    <source>
        <dbReference type="ARBA" id="ARBA00022490"/>
    </source>
</evidence>
<evidence type="ECO:0000256" key="11">
    <source>
        <dbReference type="ARBA" id="ARBA00022723"/>
    </source>
</evidence>
<dbReference type="Gene3D" id="1.20.1090.10">
    <property type="entry name" value="Dehydroquinate synthase-like - alpha domain"/>
    <property type="match status" value="1"/>
</dbReference>
<reference evidence="21 22" key="1">
    <citation type="submission" date="2023-01" db="EMBL/GenBank/DDBJ databases">
        <title>Novel species of the genus Asticcacaulis isolated from rivers.</title>
        <authorList>
            <person name="Lu H."/>
        </authorList>
    </citation>
    <scope>NUCLEOTIDE SEQUENCE [LARGE SCALE GENOMIC DNA]</scope>
    <source>
        <strain evidence="21 22">DXS10W</strain>
    </source>
</reference>
<evidence type="ECO:0000256" key="2">
    <source>
        <dbReference type="ARBA" id="ARBA00001911"/>
    </source>
</evidence>
<feature type="binding site" evidence="18">
    <location>
        <position position="145"/>
    </location>
    <ligand>
        <name>NAD(+)</name>
        <dbReference type="ChEBI" id="CHEBI:57540"/>
    </ligand>
</feature>
<keyword evidence="9 18" id="KW-0963">Cytoplasm</keyword>
<evidence type="ECO:0000256" key="17">
    <source>
        <dbReference type="ARBA" id="ARBA00023285"/>
    </source>
</evidence>
<evidence type="ECO:0000256" key="12">
    <source>
        <dbReference type="ARBA" id="ARBA00022741"/>
    </source>
</evidence>
<evidence type="ECO:0000256" key="18">
    <source>
        <dbReference type="HAMAP-Rule" id="MF_00110"/>
    </source>
</evidence>
<evidence type="ECO:0000256" key="13">
    <source>
        <dbReference type="ARBA" id="ARBA00022833"/>
    </source>
</evidence>
<dbReference type="PANTHER" id="PTHR43622:SF7">
    <property type="entry name" value="3-DEHYDROQUINATE SYNTHASE, CHLOROPLASTIC"/>
    <property type="match status" value="1"/>
</dbReference>
<evidence type="ECO:0000256" key="1">
    <source>
        <dbReference type="ARBA" id="ARBA00001393"/>
    </source>
</evidence>
<keyword evidence="21" id="KW-0032">Aminotransferase</keyword>
<protein>
    <recommendedName>
        <fullName evidence="8 18">3-dehydroquinate synthase</fullName>
        <shortName evidence="18">DHQS</shortName>
        <ecNumber evidence="7 18">4.2.3.4</ecNumber>
    </recommendedName>
</protein>
<comment type="subcellular location">
    <subcellularLocation>
        <location evidence="4 18">Cytoplasm</location>
    </subcellularLocation>
</comment>
<dbReference type="InterPro" id="IPR056179">
    <property type="entry name" value="DHQS_C"/>
</dbReference>
<dbReference type="RefSeq" id="WP_272741938.1">
    <property type="nucleotide sequence ID" value="NZ_JAQQKW010000007.1"/>
</dbReference>
<dbReference type="PANTHER" id="PTHR43622">
    <property type="entry name" value="3-DEHYDROQUINATE SYNTHASE"/>
    <property type="match status" value="1"/>
</dbReference>
<dbReference type="NCBIfam" id="TIGR01357">
    <property type="entry name" value="aroB"/>
    <property type="match status" value="1"/>
</dbReference>
<keyword evidence="15 18" id="KW-0057">Aromatic amino acid biosynthesis</keyword>
<evidence type="ECO:0000256" key="6">
    <source>
        <dbReference type="ARBA" id="ARBA00005412"/>
    </source>
</evidence>
<feature type="binding site" evidence="18">
    <location>
        <position position="250"/>
    </location>
    <ligand>
        <name>Zn(2+)</name>
        <dbReference type="ChEBI" id="CHEBI:29105"/>
    </ligand>
</feature>
<dbReference type="Pfam" id="PF01761">
    <property type="entry name" value="DHQ_synthase"/>
    <property type="match status" value="1"/>
</dbReference>
<comment type="cofactor">
    <cofactor evidence="18">
        <name>Co(2+)</name>
        <dbReference type="ChEBI" id="CHEBI:48828"/>
    </cofactor>
    <cofactor evidence="18">
        <name>Zn(2+)</name>
        <dbReference type="ChEBI" id="CHEBI:29105"/>
    </cofactor>
    <text evidence="18">Binds 1 divalent metal cation per subunit. Can use either Co(2+) or Zn(2+).</text>
</comment>
<dbReference type="Gene3D" id="3.40.50.1970">
    <property type="match status" value="1"/>
</dbReference>
<dbReference type="InterPro" id="IPR016037">
    <property type="entry name" value="DHQ_synth_AroB"/>
</dbReference>
<keyword evidence="14 18" id="KW-0520">NAD</keyword>
<evidence type="ECO:0000313" key="21">
    <source>
        <dbReference type="EMBL" id="MDC7695084.1"/>
    </source>
</evidence>
<evidence type="ECO:0000256" key="15">
    <source>
        <dbReference type="ARBA" id="ARBA00023141"/>
    </source>
</evidence>
<keyword evidence="21" id="KW-0808">Transferase</keyword>
<dbReference type="HAMAP" id="MF_00110">
    <property type="entry name" value="DHQ_synthase"/>
    <property type="match status" value="1"/>
</dbReference>
<feature type="binding site" evidence="18">
    <location>
        <position position="154"/>
    </location>
    <ligand>
        <name>NAD(+)</name>
        <dbReference type="ChEBI" id="CHEBI:57540"/>
    </ligand>
</feature>
<keyword evidence="16 18" id="KW-0456">Lyase</keyword>
<evidence type="ECO:0000259" key="19">
    <source>
        <dbReference type="Pfam" id="PF01761"/>
    </source>
</evidence>
<evidence type="ECO:0000256" key="14">
    <source>
        <dbReference type="ARBA" id="ARBA00023027"/>
    </source>
</evidence>
<comment type="caution">
    <text evidence="18">Lacks conserved residue(s) required for the propagation of feature annotation.</text>
</comment>
<comment type="catalytic activity">
    <reaction evidence="1 18">
        <text>7-phospho-2-dehydro-3-deoxy-D-arabino-heptonate = 3-dehydroquinate + phosphate</text>
        <dbReference type="Rhea" id="RHEA:21968"/>
        <dbReference type="ChEBI" id="CHEBI:32364"/>
        <dbReference type="ChEBI" id="CHEBI:43474"/>
        <dbReference type="ChEBI" id="CHEBI:58394"/>
        <dbReference type="EC" id="4.2.3.4"/>
    </reaction>
</comment>
<dbReference type="Proteomes" id="UP001216595">
    <property type="component" value="Unassembled WGS sequence"/>
</dbReference>
<evidence type="ECO:0000313" key="22">
    <source>
        <dbReference type="Proteomes" id="UP001216595"/>
    </source>
</evidence>
<keyword evidence="10 18" id="KW-0028">Amino-acid biosynthesis</keyword>
<feature type="binding site" evidence="18">
    <location>
        <begin position="108"/>
        <end position="112"/>
    </location>
    <ligand>
        <name>NAD(+)</name>
        <dbReference type="ChEBI" id="CHEBI:57540"/>
    </ligand>
</feature>
<dbReference type="PIRSF" id="PIRSF001455">
    <property type="entry name" value="DHQ_synth"/>
    <property type="match status" value="1"/>
</dbReference>
<dbReference type="CDD" id="cd08195">
    <property type="entry name" value="DHQS"/>
    <property type="match status" value="1"/>
</dbReference>
<dbReference type="InterPro" id="IPR050071">
    <property type="entry name" value="Dehydroquinate_synthase"/>
</dbReference>
<sequence length="371" mass="39234">MMPTLPVSGGDFRPYEVEVGAGLIASAGRRVLPFLKSRRTLIVTDTHVGPLHAGRLKEVLEAEGIAAQILTLPAGEETKSWEGLKALTDGLVEAGLDRKDVIIALGGGVIGDLTGFAAAIYMRGIDFVQIPTTVLAQVDSSVGGKTAIDHPKGKNLIGAFHQPRLVLCDLDVLATLPAREIRCGYAEVIKYGLLGDKAFFEWLEAHDQAVLALEAAAIEHAVGRSVEMKAEIVAADEREGGQRALLNLGHTFGHALEAELGFGDTLLHGEAVAIGMGMAFRYSARMGLCAQAEADRAVAAIARAGLPTQMTQIRNTAFDADTLIRHMGHDKKAEGGKLVFVLVKGIGEAFVAKDVSADSIRDFLIADGAKA</sequence>
<gene>
    <name evidence="18 21" type="primary">aroB</name>
    <name evidence="21" type="ORF">PQU94_12425</name>
</gene>
<evidence type="ECO:0000256" key="7">
    <source>
        <dbReference type="ARBA" id="ARBA00013031"/>
    </source>
</evidence>
<dbReference type="EC" id="4.2.3.4" evidence="7 18"/>
<keyword evidence="13 18" id="KW-0862">Zinc</keyword>
<comment type="caution">
    <text evidence="21">The sequence shown here is derived from an EMBL/GenBank/DDBJ whole genome shotgun (WGS) entry which is preliminary data.</text>
</comment>